<proteinExistence type="predicted"/>
<feature type="transmembrane region" description="Helical" evidence="1">
    <location>
        <begin position="17"/>
        <end position="36"/>
    </location>
</feature>
<evidence type="ECO:0000313" key="3">
    <source>
        <dbReference type="Proteomes" id="UP000732193"/>
    </source>
</evidence>
<sequence>MTSNPVITWIWSVDARIWQAVIAGAFVSAGWVFNGWQNRRDAARLRAERLRDVHRALYAEIGSTMANLGSPAALEQNAEGIMQRMSDDAGFVPFIPHEPGDHLYDAVVAEIHILPRCTIDPVVAFYSQIKAISALIEDMRGNTFKVMGQTRRMGMYRDYIAMKQQLFEYGLFATSMIKAYAEGGADAAETLARKINSRAVAPSAPSPESE</sequence>
<organism evidence="2 3">
    <name type="scientific">Sulfitobacter geojensis</name>
    <dbReference type="NCBI Taxonomy" id="1342299"/>
    <lineage>
        <taxon>Bacteria</taxon>
        <taxon>Pseudomonadati</taxon>
        <taxon>Pseudomonadota</taxon>
        <taxon>Alphaproteobacteria</taxon>
        <taxon>Rhodobacterales</taxon>
        <taxon>Roseobacteraceae</taxon>
        <taxon>Sulfitobacter</taxon>
    </lineage>
</organism>
<accession>A0AAE2VUW8</accession>
<evidence type="ECO:0000313" key="2">
    <source>
        <dbReference type="EMBL" id="MBM1712008.1"/>
    </source>
</evidence>
<dbReference type="RefSeq" id="WP_064222709.1">
    <property type="nucleotide sequence ID" value="NZ_CANKZB010000001.1"/>
</dbReference>
<name>A0AAE2VUW8_9RHOB</name>
<protein>
    <submittedName>
        <fullName evidence="2">Uncharacterized protein</fullName>
    </submittedName>
</protein>
<evidence type="ECO:0000256" key="1">
    <source>
        <dbReference type="SAM" id="Phobius"/>
    </source>
</evidence>
<dbReference type="AlphaFoldDB" id="A0AAE2VUW8"/>
<dbReference type="Proteomes" id="UP000732193">
    <property type="component" value="Unassembled WGS sequence"/>
</dbReference>
<keyword evidence="3" id="KW-1185">Reference proteome</keyword>
<keyword evidence="1" id="KW-0812">Transmembrane</keyword>
<dbReference type="EMBL" id="JAFBRM010000001">
    <property type="protein sequence ID" value="MBM1712008.1"/>
    <property type="molecule type" value="Genomic_DNA"/>
</dbReference>
<gene>
    <name evidence="2" type="ORF">JQV55_00365</name>
</gene>
<keyword evidence="1" id="KW-0472">Membrane</keyword>
<comment type="caution">
    <text evidence="2">The sequence shown here is derived from an EMBL/GenBank/DDBJ whole genome shotgun (WGS) entry which is preliminary data.</text>
</comment>
<reference evidence="2 3" key="1">
    <citation type="submission" date="2021-01" db="EMBL/GenBank/DDBJ databases">
        <title>Diatom-associated Roseobacters Show Island Model of Population Structure.</title>
        <authorList>
            <person name="Qu L."/>
            <person name="Feng X."/>
            <person name="Chen Y."/>
            <person name="Li L."/>
            <person name="Wang X."/>
            <person name="Hu Z."/>
            <person name="Wang H."/>
            <person name="Luo H."/>
        </authorList>
    </citation>
    <scope>NUCLEOTIDE SEQUENCE [LARGE SCALE GENOMIC DNA]</scope>
    <source>
        <strain evidence="2 3">TR60-84</strain>
    </source>
</reference>
<keyword evidence="1" id="KW-1133">Transmembrane helix</keyword>